<feature type="transmembrane region" description="Helical" evidence="1">
    <location>
        <begin position="80"/>
        <end position="101"/>
    </location>
</feature>
<keyword evidence="1" id="KW-0472">Membrane</keyword>
<dbReference type="GO" id="GO:0016989">
    <property type="term" value="F:sigma factor antagonist activity"/>
    <property type="evidence" value="ECO:0007669"/>
    <property type="project" value="TreeGrafter"/>
</dbReference>
<sequence length="325" mass="36218">MNWELLVKIIREEATPAEQAAFGNWLESAVENRNTYEAVKARYHTIEQIIAKDTVQEEWEKVMPRLASPAPVAPANRWYWLRYAAAAAVVVLIGVSAAWFLRESQPPASVVTPQLVTIQATRQEKKMVVLPDSSVIWLHYNASVQYDLHTFNKTSRQLQLTGEAFFDVMPAVNKPFTVQTSHLKITVLGTSFHIMTGAGDVEEVTVATGKVNVHGTHIHADVLPLQKLTYHPEIGVAVIGSSTLANATALKDNQLIFYKDNAGSMTAKIEQWYHRKVVVQGDFHHKVALTGSITDNGIREVLNGLGYQAGFTYKMTTDSIFIYPE</sequence>
<evidence type="ECO:0000256" key="1">
    <source>
        <dbReference type="SAM" id="Phobius"/>
    </source>
</evidence>
<dbReference type="PIRSF" id="PIRSF018266">
    <property type="entry name" value="FecR"/>
    <property type="match status" value="1"/>
</dbReference>
<dbReference type="STRING" id="29529.SAMN04488122_1861"/>
<keyword evidence="5" id="KW-1185">Reference proteome</keyword>
<evidence type="ECO:0000313" key="5">
    <source>
        <dbReference type="Proteomes" id="UP000199310"/>
    </source>
</evidence>
<dbReference type="Proteomes" id="UP000199310">
    <property type="component" value="Unassembled WGS sequence"/>
</dbReference>
<keyword evidence="1" id="KW-0812">Transmembrane</keyword>
<accession>A0A1I0QXW3</accession>
<feature type="domain" description="Protein FecR C-terminal" evidence="3">
    <location>
        <begin position="255"/>
        <end position="322"/>
    </location>
</feature>
<dbReference type="RefSeq" id="WP_089893494.1">
    <property type="nucleotide sequence ID" value="NZ_FOJG01000001.1"/>
</dbReference>
<protein>
    <submittedName>
        <fullName evidence="4">Ferric-dicitrate binding protein FerR, regulates iron transport through sigma-19</fullName>
    </submittedName>
</protein>
<evidence type="ECO:0000313" key="4">
    <source>
        <dbReference type="EMBL" id="SEW32425.1"/>
    </source>
</evidence>
<dbReference type="PANTHER" id="PTHR30273">
    <property type="entry name" value="PERIPLASMIC SIGNAL SENSOR AND SIGMA FACTOR ACTIVATOR FECR-RELATED"/>
    <property type="match status" value="1"/>
</dbReference>
<dbReference type="Pfam" id="PF04773">
    <property type="entry name" value="FecR"/>
    <property type="match status" value="1"/>
</dbReference>
<name>A0A1I0QXW3_9BACT</name>
<evidence type="ECO:0000259" key="2">
    <source>
        <dbReference type="Pfam" id="PF04773"/>
    </source>
</evidence>
<feature type="domain" description="FecR protein" evidence="2">
    <location>
        <begin position="118"/>
        <end position="212"/>
    </location>
</feature>
<organism evidence="4 5">
    <name type="scientific">Chitinophaga arvensicola</name>
    <dbReference type="NCBI Taxonomy" id="29529"/>
    <lineage>
        <taxon>Bacteria</taxon>
        <taxon>Pseudomonadati</taxon>
        <taxon>Bacteroidota</taxon>
        <taxon>Chitinophagia</taxon>
        <taxon>Chitinophagales</taxon>
        <taxon>Chitinophagaceae</taxon>
        <taxon>Chitinophaga</taxon>
    </lineage>
</organism>
<gene>
    <name evidence="4" type="ORF">SAMN04488122_1861</name>
</gene>
<dbReference type="OrthoDB" id="654384at2"/>
<reference evidence="5" key="1">
    <citation type="submission" date="2016-10" db="EMBL/GenBank/DDBJ databases">
        <authorList>
            <person name="Varghese N."/>
            <person name="Submissions S."/>
        </authorList>
    </citation>
    <scope>NUCLEOTIDE SEQUENCE [LARGE SCALE GENOMIC DNA]</scope>
    <source>
        <strain evidence="5">DSM 3695</strain>
    </source>
</reference>
<dbReference type="Gene3D" id="2.60.120.1440">
    <property type="match status" value="1"/>
</dbReference>
<keyword evidence="1" id="KW-1133">Transmembrane helix</keyword>
<evidence type="ECO:0000259" key="3">
    <source>
        <dbReference type="Pfam" id="PF16344"/>
    </source>
</evidence>
<dbReference type="PANTHER" id="PTHR30273:SF2">
    <property type="entry name" value="PROTEIN FECR"/>
    <property type="match status" value="1"/>
</dbReference>
<dbReference type="InterPro" id="IPR012373">
    <property type="entry name" value="Ferrdict_sens_TM"/>
</dbReference>
<dbReference type="EMBL" id="FOJG01000001">
    <property type="protein sequence ID" value="SEW32425.1"/>
    <property type="molecule type" value="Genomic_DNA"/>
</dbReference>
<proteinExistence type="predicted"/>
<dbReference type="InterPro" id="IPR032508">
    <property type="entry name" value="FecR_C"/>
</dbReference>
<dbReference type="Pfam" id="PF16344">
    <property type="entry name" value="FecR_C"/>
    <property type="match status" value="1"/>
</dbReference>
<dbReference type="AlphaFoldDB" id="A0A1I0QXW3"/>
<dbReference type="InterPro" id="IPR006860">
    <property type="entry name" value="FecR"/>
</dbReference>